<organism evidence="1 2">
    <name type="scientific">Trifolium pratense</name>
    <name type="common">Red clover</name>
    <dbReference type="NCBI Taxonomy" id="57577"/>
    <lineage>
        <taxon>Eukaryota</taxon>
        <taxon>Viridiplantae</taxon>
        <taxon>Streptophyta</taxon>
        <taxon>Embryophyta</taxon>
        <taxon>Tracheophyta</taxon>
        <taxon>Spermatophyta</taxon>
        <taxon>Magnoliopsida</taxon>
        <taxon>eudicotyledons</taxon>
        <taxon>Gunneridae</taxon>
        <taxon>Pentapetalae</taxon>
        <taxon>rosids</taxon>
        <taxon>fabids</taxon>
        <taxon>Fabales</taxon>
        <taxon>Fabaceae</taxon>
        <taxon>Papilionoideae</taxon>
        <taxon>50 kb inversion clade</taxon>
        <taxon>NPAAA clade</taxon>
        <taxon>Hologalegina</taxon>
        <taxon>IRL clade</taxon>
        <taxon>Trifolieae</taxon>
        <taxon>Trifolium</taxon>
    </lineage>
</organism>
<feature type="non-terminal residue" evidence="1">
    <location>
        <position position="39"/>
    </location>
</feature>
<gene>
    <name evidence="1" type="ORF">L195_g060727</name>
</gene>
<sequence length="39" mass="4457">MSVKGNRKSAQGEDARQSRLGFRRGYKMCLCYLASTHIH</sequence>
<protein>
    <submittedName>
        <fullName evidence="1">Uncharacterized protein</fullName>
    </submittedName>
</protein>
<name>A0A2K3K5P8_TRIPR</name>
<reference evidence="1 2" key="1">
    <citation type="journal article" date="2014" name="Am. J. Bot.">
        <title>Genome assembly and annotation for red clover (Trifolium pratense; Fabaceae).</title>
        <authorList>
            <person name="Istvanek J."/>
            <person name="Jaros M."/>
            <person name="Krenek A."/>
            <person name="Repkova J."/>
        </authorList>
    </citation>
    <scope>NUCLEOTIDE SEQUENCE [LARGE SCALE GENOMIC DNA]</scope>
    <source>
        <strain evidence="2">cv. Tatra</strain>
        <tissue evidence="1">Young leaves</tissue>
    </source>
</reference>
<accession>A0A2K3K5P8</accession>
<proteinExistence type="predicted"/>
<reference evidence="1 2" key="2">
    <citation type="journal article" date="2017" name="Front. Plant Sci.">
        <title>Gene Classification and Mining of Molecular Markers Useful in Red Clover (Trifolium pratense) Breeding.</title>
        <authorList>
            <person name="Istvanek J."/>
            <person name="Dluhosova J."/>
            <person name="Dluhos P."/>
            <person name="Patkova L."/>
            <person name="Nedelnik J."/>
            <person name="Repkova J."/>
        </authorList>
    </citation>
    <scope>NUCLEOTIDE SEQUENCE [LARGE SCALE GENOMIC DNA]</scope>
    <source>
        <strain evidence="2">cv. Tatra</strain>
        <tissue evidence="1">Young leaves</tissue>
    </source>
</reference>
<comment type="caution">
    <text evidence="1">The sequence shown here is derived from an EMBL/GenBank/DDBJ whole genome shotgun (WGS) entry which is preliminary data.</text>
</comment>
<evidence type="ECO:0000313" key="2">
    <source>
        <dbReference type="Proteomes" id="UP000236291"/>
    </source>
</evidence>
<dbReference type="AlphaFoldDB" id="A0A2K3K5P8"/>
<dbReference type="Proteomes" id="UP000236291">
    <property type="component" value="Unassembled WGS sequence"/>
</dbReference>
<dbReference type="EMBL" id="ASHM01142509">
    <property type="protein sequence ID" value="PNX61576.1"/>
    <property type="molecule type" value="Genomic_DNA"/>
</dbReference>
<evidence type="ECO:0000313" key="1">
    <source>
        <dbReference type="EMBL" id="PNX61576.1"/>
    </source>
</evidence>